<protein>
    <submittedName>
        <fullName evidence="7">GMC family oxidoreductase</fullName>
    </submittedName>
</protein>
<dbReference type="PANTHER" id="PTHR42784">
    <property type="entry name" value="PYRANOSE 2-OXIDASE"/>
    <property type="match status" value="1"/>
</dbReference>
<evidence type="ECO:0000256" key="1">
    <source>
        <dbReference type="ARBA" id="ARBA00001974"/>
    </source>
</evidence>
<name>A0ABT5FDW2_9GAMM</name>
<dbReference type="InterPro" id="IPR007867">
    <property type="entry name" value="GMC_OxRtase_C"/>
</dbReference>
<evidence type="ECO:0000313" key="7">
    <source>
        <dbReference type="EMBL" id="MDC2889707.1"/>
    </source>
</evidence>
<dbReference type="Pfam" id="PF05199">
    <property type="entry name" value="GMC_oxred_C"/>
    <property type="match status" value="1"/>
</dbReference>
<keyword evidence="3" id="KW-0285">Flavoprotein</keyword>
<keyword evidence="5" id="KW-0560">Oxidoreductase</keyword>
<evidence type="ECO:0000256" key="3">
    <source>
        <dbReference type="ARBA" id="ARBA00022630"/>
    </source>
</evidence>
<comment type="similarity">
    <text evidence="2">Belongs to the GMC oxidoreductase family.</text>
</comment>
<evidence type="ECO:0000256" key="5">
    <source>
        <dbReference type="ARBA" id="ARBA00023002"/>
    </source>
</evidence>
<dbReference type="Proteomes" id="UP001528411">
    <property type="component" value="Unassembled WGS sequence"/>
</dbReference>
<keyword evidence="8" id="KW-1185">Reference proteome</keyword>
<evidence type="ECO:0000259" key="6">
    <source>
        <dbReference type="Pfam" id="PF05199"/>
    </source>
</evidence>
<dbReference type="SUPFAM" id="SSF54373">
    <property type="entry name" value="FAD-linked reductases, C-terminal domain"/>
    <property type="match status" value="1"/>
</dbReference>
<comment type="cofactor">
    <cofactor evidence="1">
        <name>FAD</name>
        <dbReference type="ChEBI" id="CHEBI:57692"/>
    </cofactor>
</comment>
<organism evidence="7 8">
    <name type="scientific">Psychrosphaera algicola</name>
    <dbReference type="NCBI Taxonomy" id="3023714"/>
    <lineage>
        <taxon>Bacteria</taxon>
        <taxon>Pseudomonadati</taxon>
        <taxon>Pseudomonadota</taxon>
        <taxon>Gammaproteobacteria</taxon>
        <taxon>Alteromonadales</taxon>
        <taxon>Pseudoalteromonadaceae</taxon>
        <taxon>Psychrosphaera</taxon>
    </lineage>
</organism>
<dbReference type="InterPro" id="IPR036188">
    <property type="entry name" value="FAD/NAD-bd_sf"/>
</dbReference>
<evidence type="ECO:0000313" key="8">
    <source>
        <dbReference type="Proteomes" id="UP001528411"/>
    </source>
</evidence>
<sequence length="141" mass="15684">MLPRFENQVALHPTKTDKWGIPQLDINCQWSDNEKLMMEDAAQVGADMLRKAGVLDVKSRTTYDHNAPGLAIHEVGTARMGRDPKDSILNGFNQTHDIDNLFVSDGAAFCSSAVVNPSLTFMAMTVRAVKYCVNEMNNKRI</sequence>
<accession>A0ABT5FDW2</accession>
<dbReference type="InterPro" id="IPR051473">
    <property type="entry name" value="P2Ox-like"/>
</dbReference>
<proteinExistence type="inferred from homology"/>
<gene>
    <name evidence="7" type="ORF">PN838_14120</name>
</gene>
<evidence type="ECO:0000256" key="4">
    <source>
        <dbReference type="ARBA" id="ARBA00022827"/>
    </source>
</evidence>
<dbReference type="SUPFAM" id="SSF51905">
    <property type="entry name" value="FAD/NAD(P)-binding domain"/>
    <property type="match status" value="1"/>
</dbReference>
<dbReference type="RefSeq" id="WP_272181087.1">
    <property type="nucleotide sequence ID" value="NZ_JAQOMS010000002.1"/>
</dbReference>
<dbReference type="Gene3D" id="3.50.50.60">
    <property type="entry name" value="FAD/NAD(P)-binding domain"/>
    <property type="match status" value="1"/>
</dbReference>
<dbReference type="PANTHER" id="PTHR42784:SF1">
    <property type="entry name" value="PYRANOSE 2-OXIDASE"/>
    <property type="match status" value="1"/>
</dbReference>
<reference evidence="7 8" key="1">
    <citation type="submission" date="2023-01" db="EMBL/GenBank/DDBJ databases">
        <title>Psychrosphaera sp. nov., isolated from marine algae.</title>
        <authorList>
            <person name="Bayburt H."/>
            <person name="Choi B.J."/>
            <person name="Kim J.M."/>
            <person name="Choi D.G."/>
            <person name="Jeon C.O."/>
        </authorList>
    </citation>
    <scope>NUCLEOTIDE SEQUENCE [LARGE SCALE GENOMIC DNA]</scope>
    <source>
        <strain evidence="7 8">G1-22</strain>
    </source>
</reference>
<evidence type="ECO:0000256" key="2">
    <source>
        <dbReference type="ARBA" id="ARBA00010790"/>
    </source>
</evidence>
<feature type="domain" description="Glucose-methanol-choline oxidoreductase C-terminal" evidence="6">
    <location>
        <begin position="3"/>
        <end position="124"/>
    </location>
</feature>
<comment type="caution">
    <text evidence="7">The sequence shown here is derived from an EMBL/GenBank/DDBJ whole genome shotgun (WGS) entry which is preliminary data.</text>
</comment>
<dbReference type="EMBL" id="JAQOMS010000002">
    <property type="protein sequence ID" value="MDC2889707.1"/>
    <property type="molecule type" value="Genomic_DNA"/>
</dbReference>
<keyword evidence="4" id="KW-0274">FAD</keyword>